<dbReference type="InterPro" id="IPR018053">
    <property type="entry name" value="Glyco_hydro_32_AS"/>
</dbReference>
<evidence type="ECO:0000256" key="1">
    <source>
        <dbReference type="ARBA" id="ARBA00009902"/>
    </source>
</evidence>
<gene>
    <name evidence="7" type="ORF">SA2016_2860</name>
</gene>
<organism evidence="7 8">
    <name type="scientific">Sinomonas atrocyanea</name>
    <dbReference type="NCBI Taxonomy" id="37927"/>
    <lineage>
        <taxon>Bacteria</taxon>
        <taxon>Bacillati</taxon>
        <taxon>Actinomycetota</taxon>
        <taxon>Actinomycetes</taxon>
        <taxon>Micrococcales</taxon>
        <taxon>Micrococcaceae</taxon>
        <taxon>Sinomonas</taxon>
    </lineage>
</organism>
<dbReference type="STRING" id="37927.SA2016_2860"/>
<evidence type="ECO:0000313" key="8">
    <source>
        <dbReference type="Proteomes" id="UP000070134"/>
    </source>
</evidence>
<dbReference type="Pfam" id="PF08244">
    <property type="entry name" value="Glyco_hydro_32C"/>
    <property type="match status" value="1"/>
</dbReference>
<dbReference type="CDD" id="cd18622">
    <property type="entry name" value="GH32_Inu-like"/>
    <property type="match status" value="1"/>
</dbReference>
<dbReference type="GO" id="GO:0005737">
    <property type="term" value="C:cytoplasm"/>
    <property type="evidence" value="ECO:0007669"/>
    <property type="project" value="TreeGrafter"/>
</dbReference>
<dbReference type="RefSeq" id="WP_066499223.1">
    <property type="nucleotide sequence ID" value="NZ_BJMO01000005.1"/>
</dbReference>
<comment type="similarity">
    <text evidence="1 4">Belongs to the glycosyl hydrolase 32 family.</text>
</comment>
<evidence type="ECO:0000313" key="7">
    <source>
        <dbReference type="EMBL" id="AMM33525.1"/>
    </source>
</evidence>
<evidence type="ECO:0000256" key="3">
    <source>
        <dbReference type="ARBA" id="ARBA00023295"/>
    </source>
</evidence>
<dbReference type="PANTHER" id="PTHR42800">
    <property type="entry name" value="EXOINULINASE INUD (AFU_ORTHOLOGUE AFUA_5G00480)"/>
    <property type="match status" value="1"/>
</dbReference>
<proteinExistence type="inferred from homology"/>
<protein>
    <submittedName>
        <fullName evidence="7">Exo-inulinase</fullName>
    </submittedName>
</protein>
<evidence type="ECO:0000256" key="2">
    <source>
        <dbReference type="ARBA" id="ARBA00022801"/>
    </source>
</evidence>
<dbReference type="Gene3D" id="2.115.10.20">
    <property type="entry name" value="Glycosyl hydrolase domain, family 43"/>
    <property type="match status" value="1"/>
</dbReference>
<dbReference type="Proteomes" id="UP000070134">
    <property type="component" value="Chromosome"/>
</dbReference>
<dbReference type="SUPFAM" id="SSF75005">
    <property type="entry name" value="Arabinanase/levansucrase/invertase"/>
    <property type="match status" value="1"/>
</dbReference>
<dbReference type="PATRIC" id="fig|37927.3.peg.2936"/>
<dbReference type="InterPro" id="IPR001362">
    <property type="entry name" value="Glyco_hydro_32"/>
</dbReference>
<dbReference type="GO" id="GO:0005987">
    <property type="term" value="P:sucrose catabolic process"/>
    <property type="evidence" value="ECO:0007669"/>
    <property type="project" value="TreeGrafter"/>
</dbReference>
<dbReference type="KEGG" id="satk:SA2016_2860"/>
<dbReference type="InterPro" id="IPR013320">
    <property type="entry name" value="ConA-like_dom_sf"/>
</dbReference>
<dbReference type="OrthoDB" id="9776657at2"/>
<dbReference type="EMBL" id="CP014518">
    <property type="protein sequence ID" value="AMM33525.1"/>
    <property type="molecule type" value="Genomic_DNA"/>
</dbReference>
<keyword evidence="2 4" id="KW-0378">Hydrolase</keyword>
<keyword evidence="3 4" id="KW-0326">Glycosidase</keyword>
<name>A0A127A4F9_9MICC</name>
<dbReference type="AlphaFoldDB" id="A0A127A4F9"/>
<dbReference type="PROSITE" id="PS00609">
    <property type="entry name" value="GLYCOSYL_HYDROL_F32"/>
    <property type="match status" value="1"/>
</dbReference>
<dbReference type="PANTHER" id="PTHR42800:SF1">
    <property type="entry name" value="EXOINULINASE INUD (AFU_ORTHOLOGUE AFUA_5G00480)"/>
    <property type="match status" value="1"/>
</dbReference>
<dbReference type="Pfam" id="PF00251">
    <property type="entry name" value="Glyco_hydro_32N"/>
    <property type="match status" value="1"/>
</dbReference>
<dbReference type="GO" id="GO:0004575">
    <property type="term" value="F:sucrose alpha-glucosidase activity"/>
    <property type="evidence" value="ECO:0007669"/>
    <property type="project" value="TreeGrafter"/>
</dbReference>
<reference evidence="7 8" key="1">
    <citation type="submission" date="2016-02" db="EMBL/GenBank/DDBJ databases">
        <title>Complete genome of Sinomonas atrocyanea KCTC 3377.</title>
        <authorList>
            <person name="Kim K.M."/>
        </authorList>
    </citation>
    <scope>NUCLEOTIDE SEQUENCE [LARGE SCALE GENOMIC DNA]</scope>
    <source>
        <strain evidence="7 8">KCTC 3377</strain>
    </source>
</reference>
<dbReference type="InterPro" id="IPR013148">
    <property type="entry name" value="Glyco_hydro_32_N"/>
</dbReference>
<accession>A0A127A4F9</accession>
<dbReference type="SMART" id="SM00640">
    <property type="entry name" value="Glyco_32"/>
    <property type="match status" value="1"/>
</dbReference>
<evidence type="ECO:0000256" key="4">
    <source>
        <dbReference type="RuleBase" id="RU362110"/>
    </source>
</evidence>
<keyword evidence="8" id="KW-1185">Reference proteome</keyword>
<evidence type="ECO:0000259" key="6">
    <source>
        <dbReference type="Pfam" id="PF08244"/>
    </source>
</evidence>
<sequence length="499" mass="54216">MTSIASAPTRDRYRPRLHYTPARNWMNDPNGLIFHRGVYHLFYQHNPFGADWGNMSWGHATSTDLHTWAEQPVAIPCDDEEAIFSGSAVVDERNTSGFGDGSAAPMVAVYTSAYGKESSRPGIQAQSLAYSLDEGRTWTKYAGNPVLDRGSSDFRDPKVFWYEGPAGAYWVMAAVEAAEQRVLLYKSADLIHWEYLSDFAADGPPESVWECPDLFELPLDGDPERTVWALIVSVNPGGVAGGSGTRYFLGSFDGVRFTEQSTQPSTAPPREPSLRGSWLDWGRDYYAAVSFGGLPHRRVMMGWMNNWDYAAATPTGVWRSAMSLPREITVRTVNGHPRLIQTPIVPPAAQTTDATEVLGAAGSGRRAALATPAHGKVHRVSISATAPAAGTFGLRIGGPGAEGARLTVDPAAGEIRLDRRGSGRVDFHQDFPSIERAPLEAGERMDLEVYIDACSLEVFIQGGLATITDLVFPHGRDTEIELFADPSVVLATVEVAVLG</sequence>
<feature type="domain" description="Glycosyl hydrolase family 32 C-terminal" evidence="6">
    <location>
        <begin position="373"/>
        <end position="492"/>
    </location>
</feature>
<feature type="domain" description="Glycosyl hydrolase family 32 N-terminal" evidence="5">
    <location>
        <begin position="18"/>
        <end position="343"/>
    </location>
</feature>
<dbReference type="SUPFAM" id="SSF49899">
    <property type="entry name" value="Concanavalin A-like lectins/glucanases"/>
    <property type="match status" value="1"/>
</dbReference>
<dbReference type="InterPro" id="IPR013189">
    <property type="entry name" value="Glyco_hydro_32_C"/>
</dbReference>
<dbReference type="InterPro" id="IPR023296">
    <property type="entry name" value="Glyco_hydro_beta-prop_sf"/>
</dbReference>
<dbReference type="Gene3D" id="2.60.120.560">
    <property type="entry name" value="Exo-inulinase, domain 1"/>
    <property type="match status" value="1"/>
</dbReference>
<evidence type="ECO:0000259" key="5">
    <source>
        <dbReference type="Pfam" id="PF00251"/>
    </source>
</evidence>